<feature type="region of interest" description="Disordered" evidence="1">
    <location>
        <begin position="144"/>
        <end position="214"/>
    </location>
</feature>
<evidence type="ECO:0000313" key="2">
    <source>
        <dbReference type="EMBL" id="SPC93607.1"/>
    </source>
</evidence>
<feature type="compositionally biased region" description="Low complexity" evidence="1">
    <location>
        <begin position="156"/>
        <end position="165"/>
    </location>
</feature>
<evidence type="ECO:0000256" key="1">
    <source>
        <dbReference type="SAM" id="MobiDB-lite"/>
    </source>
</evidence>
<gene>
    <name evidence="2" type="ORF">FSB_LOCUS21489</name>
</gene>
<feature type="compositionally biased region" description="Acidic residues" evidence="1">
    <location>
        <begin position="190"/>
        <end position="207"/>
    </location>
</feature>
<organism evidence="2">
    <name type="scientific">Fagus sylvatica</name>
    <name type="common">Beechnut</name>
    <dbReference type="NCBI Taxonomy" id="28930"/>
    <lineage>
        <taxon>Eukaryota</taxon>
        <taxon>Viridiplantae</taxon>
        <taxon>Streptophyta</taxon>
        <taxon>Embryophyta</taxon>
        <taxon>Tracheophyta</taxon>
        <taxon>Spermatophyta</taxon>
        <taxon>Magnoliopsida</taxon>
        <taxon>eudicotyledons</taxon>
        <taxon>Gunneridae</taxon>
        <taxon>Pentapetalae</taxon>
        <taxon>rosids</taxon>
        <taxon>fabids</taxon>
        <taxon>Fagales</taxon>
        <taxon>Fagaceae</taxon>
        <taxon>Fagus</taxon>
    </lineage>
</organism>
<proteinExistence type="predicted"/>
<name>A0A2N9FSB0_FAGSY</name>
<reference evidence="2" key="1">
    <citation type="submission" date="2018-02" db="EMBL/GenBank/DDBJ databases">
        <authorList>
            <person name="Cohen D.B."/>
            <person name="Kent A.D."/>
        </authorList>
    </citation>
    <scope>NUCLEOTIDE SEQUENCE</scope>
</reference>
<dbReference type="AlphaFoldDB" id="A0A2N9FSB0"/>
<protein>
    <submittedName>
        <fullName evidence="2">Uncharacterized protein</fullName>
    </submittedName>
</protein>
<sequence>MTDGLSACVGVSGLRADVYTRPGWEGKRQRLGPKEGVLRGNSNWSVSGHFKWVCWAGWVWSGIRTLAGHTRFLAAGYTFCAKPGAKKQSKRTHFMSPPATSAVASSLTTNHSQSAGGGWGFTGTEGNLSPLLYHGSIVGRPNTSLRDSGNLEPELELSPLSPKSLGATTSPVMGGPSSPEKALPRPFADLLEEEAIDSEQGKEEEEKEKEKEEKRLGVVCAEYTFCL</sequence>
<dbReference type="EMBL" id="OIVN01001408">
    <property type="protein sequence ID" value="SPC93607.1"/>
    <property type="molecule type" value="Genomic_DNA"/>
</dbReference>
<accession>A0A2N9FSB0</accession>